<keyword evidence="2 8" id="KW-0004">4Fe-4S</keyword>
<dbReference type="HAMAP" id="MF_01351">
    <property type="entry name" value="NDH1_NuoI"/>
    <property type="match status" value="1"/>
</dbReference>
<comment type="caution">
    <text evidence="10">The sequence shown here is derived from an EMBL/GenBank/DDBJ whole genome shotgun (WGS) entry which is preliminary data.</text>
</comment>
<evidence type="ECO:0000256" key="1">
    <source>
        <dbReference type="ARBA" id="ARBA00010277"/>
    </source>
</evidence>
<comment type="subcellular location">
    <subcellularLocation>
        <location evidence="8">Cell membrane</location>
        <topology evidence="8">Peripheral membrane protein</topology>
    </subcellularLocation>
</comment>
<evidence type="ECO:0000256" key="2">
    <source>
        <dbReference type="ARBA" id="ARBA00022485"/>
    </source>
</evidence>
<dbReference type="PROSITE" id="PS00198">
    <property type="entry name" value="4FE4S_FER_1"/>
    <property type="match status" value="1"/>
</dbReference>
<comment type="similarity">
    <text evidence="1 8">Belongs to the complex I 23 kDa subunit family.</text>
</comment>
<feature type="binding site" evidence="8">
    <location>
        <position position="117"/>
    </location>
    <ligand>
        <name>[4Fe-4S] cluster</name>
        <dbReference type="ChEBI" id="CHEBI:49883"/>
        <label>2</label>
    </ligand>
</feature>
<dbReference type="PANTHER" id="PTHR10849:SF20">
    <property type="entry name" value="NADH DEHYDROGENASE [UBIQUINONE] IRON-SULFUR PROTEIN 8, MITOCHONDRIAL"/>
    <property type="match status" value="1"/>
</dbReference>
<keyword evidence="6 8" id="KW-0408">Iron</keyword>
<feature type="binding site" evidence="8">
    <location>
        <position position="75"/>
    </location>
    <ligand>
        <name>[4Fe-4S] cluster</name>
        <dbReference type="ChEBI" id="CHEBI:49883"/>
        <label>1</label>
    </ligand>
</feature>
<dbReference type="Pfam" id="PF12838">
    <property type="entry name" value="Fer4_7"/>
    <property type="match status" value="1"/>
</dbReference>
<evidence type="ECO:0000256" key="7">
    <source>
        <dbReference type="ARBA" id="ARBA00023014"/>
    </source>
</evidence>
<reference evidence="10 11" key="1">
    <citation type="submission" date="2022-03" db="EMBL/GenBank/DDBJ databases">
        <title>Novel taxa within the pig intestine.</title>
        <authorList>
            <person name="Wylensek D."/>
            <person name="Bishof K."/>
            <person name="Afrizal A."/>
            <person name="Clavel T."/>
        </authorList>
    </citation>
    <scope>NUCLEOTIDE SEQUENCE [LARGE SCALE GENOMIC DNA]</scope>
    <source>
        <strain evidence="10 11">CLA-KB-P66</strain>
    </source>
</reference>
<comment type="subunit">
    <text evidence="8">NDH-1 is composed of 14 different subunits. Subunits NuoA, H, J, K, L, M, N constitute the membrane sector of the complex.</text>
</comment>
<accession>A0ABU4WH05</accession>
<sequence length="180" mass="20472">MAIIKVERKKLSFWEKTYLPQIAGGLWITLKNLVKPKVTLKYPEQRPALPKAYRGAPTLVKDPDGREKCVSCQLCEFVCPPKAIKVTPSEIDPNSPNAFIEKAPKNFEINMIRCIFCGLCQEVCPEQAIVLQKEFSITSYDRDSMKREKAELYRRGGVLPDSVMKWKKVKDTAQKSKGAH</sequence>
<dbReference type="Gene3D" id="3.30.70.3270">
    <property type="match status" value="1"/>
</dbReference>
<evidence type="ECO:0000256" key="3">
    <source>
        <dbReference type="ARBA" id="ARBA00022723"/>
    </source>
</evidence>
<evidence type="ECO:0000259" key="9">
    <source>
        <dbReference type="PROSITE" id="PS51379"/>
    </source>
</evidence>
<dbReference type="Proteomes" id="UP001275932">
    <property type="component" value="Unassembled WGS sequence"/>
</dbReference>
<evidence type="ECO:0000313" key="10">
    <source>
        <dbReference type="EMBL" id="MDX8415553.1"/>
    </source>
</evidence>
<comment type="function">
    <text evidence="8">NDH-1 shuttles electrons from NADH, via FMN and iron-sulfur (Fe-S) centers, to quinones in the respiratory chain. The immediate electron acceptor for the enzyme in this species is believed to be ubiquinone. Couples the redox reaction to proton translocation (for every two electrons transferred, four hydrogen ions are translocated across the cytoplasmic membrane), and thus conserves the redox energy in a proton gradient.</text>
</comment>
<keyword evidence="7 8" id="KW-0411">Iron-sulfur</keyword>
<dbReference type="InterPro" id="IPR017900">
    <property type="entry name" value="4Fe4S_Fe_S_CS"/>
</dbReference>
<dbReference type="RefSeq" id="WP_370397000.1">
    <property type="nucleotide sequence ID" value="NZ_JALBUT010000005.1"/>
</dbReference>
<feature type="binding site" evidence="8">
    <location>
        <position position="72"/>
    </location>
    <ligand>
        <name>[4Fe-4S] cluster</name>
        <dbReference type="ChEBI" id="CHEBI:49883"/>
        <label>1</label>
    </ligand>
</feature>
<keyword evidence="5 8" id="KW-1278">Translocase</keyword>
<keyword evidence="8" id="KW-0520">NAD</keyword>
<evidence type="ECO:0000256" key="5">
    <source>
        <dbReference type="ARBA" id="ARBA00022967"/>
    </source>
</evidence>
<dbReference type="EC" id="7.1.1.-" evidence="8"/>
<evidence type="ECO:0000256" key="4">
    <source>
        <dbReference type="ARBA" id="ARBA00022737"/>
    </source>
</evidence>
<evidence type="ECO:0000256" key="8">
    <source>
        <dbReference type="HAMAP-Rule" id="MF_01351"/>
    </source>
</evidence>
<dbReference type="NCBIfam" id="TIGR01971">
    <property type="entry name" value="NuoI"/>
    <property type="match status" value="1"/>
</dbReference>
<feature type="binding site" evidence="8">
    <location>
        <position position="79"/>
    </location>
    <ligand>
        <name>[4Fe-4S] cluster</name>
        <dbReference type="ChEBI" id="CHEBI:49883"/>
        <label>2</label>
    </ligand>
</feature>
<dbReference type="PANTHER" id="PTHR10849">
    <property type="entry name" value="NADH DEHYDROGENASE UBIQUINONE IRON-SULFUR PROTEIN 8, MITOCHONDRIAL"/>
    <property type="match status" value="1"/>
</dbReference>
<keyword evidence="11" id="KW-1185">Reference proteome</keyword>
<feature type="binding site" evidence="8">
    <location>
        <position position="114"/>
    </location>
    <ligand>
        <name>[4Fe-4S] cluster</name>
        <dbReference type="ChEBI" id="CHEBI:49883"/>
        <label>2</label>
    </ligand>
</feature>
<feature type="binding site" evidence="8">
    <location>
        <position position="120"/>
    </location>
    <ligand>
        <name>[4Fe-4S] cluster</name>
        <dbReference type="ChEBI" id="CHEBI:49883"/>
        <label>2</label>
    </ligand>
</feature>
<evidence type="ECO:0000256" key="6">
    <source>
        <dbReference type="ARBA" id="ARBA00023004"/>
    </source>
</evidence>
<evidence type="ECO:0000313" key="11">
    <source>
        <dbReference type="Proteomes" id="UP001275932"/>
    </source>
</evidence>
<keyword evidence="3 8" id="KW-0479">Metal-binding</keyword>
<proteinExistence type="inferred from homology"/>
<feature type="domain" description="4Fe-4S ferredoxin-type" evidence="9">
    <location>
        <begin position="57"/>
        <end position="89"/>
    </location>
</feature>
<feature type="binding site" evidence="8">
    <location>
        <position position="124"/>
    </location>
    <ligand>
        <name>[4Fe-4S] cluster</name>
        <dbReference type="ChEBI" id="CHEBI:49883"/>
        <label>1</label>
    </ligand>
</feature>
<dbReference type="PROSITE" id="PS51379">
    <property type="entry name" value="4FE4S_FER_2"/>
    <property type="match status" value="2"/>
</dbReference>
<feature type="domain" description="4Fe-4S ferredoxin-type" evidence="9">
    <location>
        <begin position="105"/>
        <end position="134"/>
    </location>
</feature>
<organism evidence="10 11">
    <name type="scientific">Intestinicryptomonas porci</name>
    <dbReference type="NCBI Taxonomy" id="2926320"/>
    <lineage>
        <taxon>Bacteria</taxon>
        <taxon>Pseudomonadati</taxon>
        <taxon>Verrucomicrobiota</taxon>
        <taxon>Opitutia</taxon>
        <taxon>Opitutales</taxon>
        <taxon>Intestinicryptomonaceae</taxon>
        <taxon>Intestinicryptomonas</taxon>
    </lineage>
</organism>
<dbReference type="EMBL" id="JALBUT010000005">
    <property type="protein sequence ID" value="MDX8415553.1"/>
    <property type="molecule type" value="Genomic_DNA"/>
</dbReference>
<keyword evidence="8" id="KW-0830">Ubiquinone</keyword>
<comment type="cofactor">
    <cofactor evidence="8">
        <name>[4Fe-4S] cluster</name>
        <dbReference type="ChEBI" id="CHEBI:49883"/>
    </cofactor>
    <text evidence="8">Binds 2 [4Fe-4S] clusters per subunit.</text>
</comment>
<keyword evidence="8" id="KW-0472">Membrane</keyword>
<dbReference type="InterPro" id="IPR017896">
    <property type="entry name" value="4Fe4S_Fe-S-bd"/>
</dbReference>
<dbReference type="InterPro" id="IPR010226">
    <property type="entry name" value="NADH_quinone_OxRdtase_chainI"/>
</dbReference>
<comment type="catalytic activity">
    <reaction evidence="8">
        <text>a quinone + NADH + 5 H(+)(in) = a quinol + NAD(+) + 4 H(+)(out)</text>
        <dbReference type="Rhea" id="RHEA:57888"/>
        <dbReference type="ChEBI" id="CHEBI:15378"/>
        <dbReference type="ChEBI" id="CHEBI:24646"/>
        <dbReference type="ChEBI" id="CHEBI:57540"/>
        <dbReference type="ChEBI" id="CHEBI:57945"/>
        <dbReference type="ChEBI" id="CHEBI:132124"/>
    </reaction>
</comment>
<keyword evidence="8" id="KW-1003">Cell membrane</keyword>
<protein>
    <recommendedName>
        <fullName evidence="8">NADH-quinone oxidoreductase subunit I</fullName>
        <ecNumber evidence="8">7.1.1.-</ecNumber>
    </recommendedName>
    <alternativeName>
        <fullName evidence="8">NADH dehydrogenase I subunit I</fullName>
    </alternativeName>
    <alternativeName>
        <fullName evidence="8">NDH-1 subunit I</fullName>
    </alternativeName>
</protein>
<keyword evidence="4" id="KW-0677">Repeat</keyword>
<feature type="binding site" evidence="8">
    <location>
        <position position="69"/>
    </location>
    <ligand>
        <name>[4Fe-4S] cluster</name>
        <dbReference type="ChEBI" id="CHEBI:49883"/>
        <label>1</label>
    </ligand>
</feature>
<keyword evidence="8" id="KW-0874">Quinone</keyword>
<name>A0ABU4WH05_9BACT</name>
<dbReference type="SUPFAM" id="SSF46548">
    <property type="entry name" value="alpha-helical ferredoxin"/>
    <property type="match status" value="1"/>
</dbReference>
<gene>
    <name evidence="8" type="primary">nuoI</name>
    <name evidence="10" type="ORF">MOX91_05080</name>
</gene>